<evidence type="ECO:0000313" key="7">
    <source>
        <dbReference type="Proteomes" id="UP000005220"/>
    </source>
</evidence>
<feature type="compositionally biased region" description="Basic and acidic residues" evidence="3">
    <location>
        <begin position="378"/>
        <end position="388"/>
    </location>
</feature>
<evidence type="ECO:0000259" key="4">
    <source>
        <dbReference type="SMART" id="SM00853"/>
    </source>
</evidence>
<dbReference type="SUPFAM" id="SSF118116">
    <property type="entry name" value="DNA mismatch repair protein MutL"/>
    <property type="match status" value="1"/>
</dbReference>
<dbReference type="STRING" id="1071382.H2B0J5"/>
<dbReference type="SMART" id="SM00853">
    <property type="entry name" value="MutL_C"/>
    <property type="match status" value="1"/>
</dbReference>
<evidence type="ECO:0000256" key="3">
    <source>
        <dbReference type="SAM" id="MobiDB-lite"/>
    </source>
</evidence>
<evidence type="ECO:0000313" key="6">
    <source>
        <dbReference type="EMBL" id="CCF60145.1"/>
    </source>
</evidence>
<dbReference type="Proteomes" id="UP000005220">
    <property type="component" value="Chromosome 10"/>
</dbReference>
<dbReference type="GO" id="GO:0030983">
    <property type="term" value="F:mismatched DNA binding"/>
    <property type="evidence" value="ECO:0007669"/>
    <property type="project" value="InterPro"/>
</dbReference>
<dbReference type="GO" id="GO:0032389">
    <property type="term" value="C:MutLalpha complex"/>
    <property type="evidence" value="ECO:0007669"/>
    <property type="project" value="TreeGrafter"/>
</dbReference>
<dbReference type="InterPro" id="IPR002099">
    <property type="entry name" value="MutL/Mlh/PMS"/>
</dbReference>
<dbReference type="SUPFAM" id="SSF55874">
    <property type="entry name" value="ATPase domain of HSP90 chaperone/DNA topoisomerase II/histidine kinase"/>
    <property type="match status" value="1"/>
</dbReference>
<dbReference type="SMART" id="SM01340">
    <property type="entry name" value="DNA_mis_repair"/>
    <property type="match status" value="1"/>
</dbReference>
<dbReference type="FunFam" id="3.30.565.10:FF:000017">
    <property type="entry name" value="PMS1 homolog 1, mismatch repair system component"/>
    <property type="match status" value="1"/>
</dbReference>
<dbReference type="GO" id="GO:0140664">
    <property type="term" value="F:ATP-dependent DNA damage sensor activity"/>
    <property type="evidence" value="ECO:0007669"/>
    <property type="project" value="InterPro"/>
</dbReference>
<protein>
    <recommendedName>
        <fullName evidence="8">DNA mismatch repair protein MutL</fullName>
    </recommendedName>
</protein>
<dbReference type="Gene3D" id="3.30.565.10">
    <property type="entry name" value="Histidine kinase-like ATPase, C-terminal domain"/>
    <property type="match status" value="1"/>
</dbReference>
<comment type="similarity">
    <text evidence="1">Belongs to the DNA mismatch repair MutL/HexB family.</text>
</comment>
<reference evidence="6 7" key="1">
    <citation type="journal article" date="2011" name="Proc. Natl. Acad. Sci. U.S.A.">
        <title>Evolutionary erosion of yeast sex chromosomes by mating-type switching accidents.</title>
        <authorList>
            <person name="Gordon J.L."/>
            <person name="Armisen D."/>
            <person name="Proux-Wera E."/>
            <person name="Oheigeartaigh S.S."/>
            <person name="Byrne K.P."/>
            <person name="Wolfe K.H."/>
        </authorList>
    </citation>
    <scope>NUCLEOTIDE SEQUENCE [LARGE SCALE GENOMIC DNA]</scope>
    <source>
        <strain evidence="7">ATCC 22294 / BCRC 22015 / CBS 2517 / CECT 1963 / NBRC 1671 / NRRL Y-8276</strain>
    </source>
</reference>
<name>H2B0J5_KAZAF</name>
<accession>H2B0J5</accession>
<dbReference type="GO" id="GO:0061982">
    <property type="term" value="P:meiosis I cell cycle process"/>
    <property type="evidence" value="ECO:0007669"/>
    <property type="project" value="UniProtKB-ARBA"/>
</dbReference>
<dbReference type="Pfam" id="PF08676">
    <property type="entry name" value="MutL_C"/>
    <property type="match status" value="1"/>
</dbReference>
<dbReference type="CDD" id="cd16926">
    <property type="entry name" value="HATPase_MutL-MLH-PMS-like"/>
    <property type="match status" value="1"/>
</dbReference>
<feature type="region of interest" description="Disordered" evidence="3">
    <location>
        <begin position="488"/>
        <end position="528"/>
    </location>
</feature>
<dbReference type="HOGENOM" id="CLU_004131_0_2_1"/>
<keyword evidence="7" id="KW-1185">Reference proteome</keyword>
<dbReference type="RefSeq" id="XP_003959280.1">
    <property type="nucleotide sequence ID" value="XM_003959231.1"/>
</dbReference>
<dbReference type="GO" id="GO:0016887">
    <property type="term" value="F:ATP hydrolysis activity"/>
    <property type="evidence" value="ECO:0007669"/>
    <property type="project" value="InterPro"/>
</dbReference>
<dbReference type="InterPro" id="IPR042121">
    <property type="entry name" value="MutL_C_regsub"/>
</dbReference>
<dbReference type="CDD" id="cd03484">
    <property type="entry name" value="MutL_Trans_hPMS_2_like"/>
    <property type="match status" value="1"/>
</dbReference>
<dbReference type="InParanoid" id="H2B0J5"/>
<dbReference type="GO" id="GO:0005524">
    <property type="term" value="F:ATP binding"/>
    <property type="evidence" value="ECO:0007669"/>
    <property type="project" value="InterPro"/>
</dbReference>
<dbReference type="SUPFAM" id="SSF54211">
    <property type="entry name" value="Ribosomal protein S5 domain 2-like"/>
    <property type="match status" value="1"/>
</dbReference>
<dbReference type="GeneID" id="13883795"/>
<organism evidence="6 7">
    <name type="scientific">Kazachstania africana (strain ATCC 22294 / BCRC 22015 / CBS 2517 / CECT 1963 / NBRC 1671 / NRRL Y-8276)</name>
    <name type="common">Yeast</name>
    <name type="synonym">Kluyveromyces africanus</name>
    <dbReference type="NCBI Taxonomy" id="1071382"/>
    <lineage>
        <taxon>Eukaryota</taxon>
        <taxon>Fungi</taxon>
        <taxon>Dikarya</taxon>
        <taxon>Ascomycota</taxon>
        <taxon>Saccharomycotina</taxon>
        <taxon>Saccharomycetes</taxon>
        <taxon>Saccharomycetales</taxon>
        <taxon>Saccharomycetaceae</taxon>
        <taxon>Kazachstania</taxon>
    </lineage>
</organism>
<feature type="region of interest" description="Disordered" evidence="3">
    <location>
        <begin position="373"/>
        <end position="417"/>
    </location>
</feature>
<evidence type="ECO:0008006" key="8">
    <source>
        <dbReference type="Google" id="ProtNLM"/>
    </source>
</evidence>
<dbReference type="FunCoup" id="H2B0J5">
    <property type="interactions" value="797"/>
</dbReference>
<dbReference type="eggNOG" id="KOG1978">
    <property type="taxonomic scope" value="Eukaryota"/>
</dbReference>
<sequence length="811" mass="93659">MLRHITQDDINLITSSQVIIDLATIIKELIDNSIDAGSNSIEIILKDYGVESIEFMDNGSGISQENFENLTKKHYTSKISTFDDISSLKTFGFRGEAISSIVTIAEKFVVVTNEAEGSSKATELDYNNDGKLTSQRVTTRNKGTTFKISKIFYNLPVRRENFIRNIKSQFKSCINLIQSYSIIQENISFKIFNINTKNQKKSLILSTIKSDNLFKKILNCFGLSCTKCLVPLKISLDLNSYKSQFSKTEDDFYESIDYKIELGGYISKINDSNSTRNLKDRQFFYLNKRPVVYPSIQKLITEIFKLNHIGQSNKYPMFFLNLNVNESLIDINITPDKRTIMLSNEDVIMGLLKHELNKFFQIDNDKINLSFNTSSLKRPNDEDSDLQRLSKRSTRHELTYDQEEEESATDMSSFMDKTNDYSSVSNLKSSQFNLDEYSNEHPDVKLPQSPNDNESAEIITVNIDGEEFQHKILEEDDKLVFLQDSDHDTSDKQILRSDNESSDADTDHPIEINVRESFKDSPHRKEREPLNLSSFDENRRITEYYNTELVADEDEIKAESRKFMNLLQDRIEKNDYDDADRSNALNNNVEDEGYLTFSFSKEDFNKLEVIGQFNLGFIVTLKKSSMNKYDMFIIDQHASDEKFNFEKLNKELVLKTQKLIVPIKLELNIVDELIVIENADMFNKNGFKIEINDDNEPGKKVQLLSIPIYKNLTFNVEDFHELVDILKEKNGTSNEDDIKLCSKTYSMLAMKACRSSIMIGKPLTHKTMTRVVKNLNKLQKPWNCPHGRPTMRHLVELNDKNCTSFTNDYKL</sequence>
<dbReference type="Gene3D" id="3.30.1540.20">
    <property type="entry name" value="MutL, C-terminal domain, dimerisation subdomain"/>
    <property type="match status" value="1"/>
</dbReference>
<dbReference type="InterPro" id="IPR013507">
    <property type="entry name" value="DNA_mismatch_S5_2-like"/>
</dbReference>
<evidence type="ECO:0000259" key="5">
    <source>
        <dbReference type="SMART" id="SM01340"/>
    </source>
</evidence>
<dbReference type="OrthoDB" id="10263226at2759"/>
<feature type="domain" description="DNA mismatch repair protein S5" evidence="5">
    <location>
        <begin position="217"/>
        <end position="361"/>
    </location>
</feature>
<dbReference type="FunFam" id="3.30.1370.100:FF:000001">
    <property type="entry name" value="Mismatch repair endonuclease pms1, putative"/>
    <property type="match status" value="1"/>
</dbReference>
<dbReference type="InterPro" id="IPR014721">
    <property type="entry name" value="Ribsml_uS5_D2-typ_fold_subgr"/>
</dbReference>
<keyword evidence="2" id="KW-0227">DNA damage</keyword>
<dbReference type="InterPro" id="IPR042120">
    <property type="entry name" value="MutL_C_dimsub"/>
</dbReference>
<dbReference type="Gene3D" id="3.30.1370.100">
    <property type="entry name" value="MutL, C-terminal domain, regulatory subdomain"/>
    <property type="match status" value="1"/>
</dbReference>
<proteinExistence type="inferred from homology"/>
<dbReference type="Pfam" id="PF13589">
    <property type="entry name" value="HATPase_c_3"/>
    <property type="match status" value="1"/>
</dbReference>
<evidence type="ECO:0000256" key="2">
    <source>
        <dbReference type="ARBA" id="ARBA00022763"/>
    </source>
</evidence>
<dbReference type="Gene3D" id="3.30.230.10">
    <property type="match status" value="1"/>
</dbReference>
<dbReference type="InterPro" id="IPR038973">
    <property type="entry name" value="MutL/Mlh/Pms-like"/>
</dbReference>
<dbReference type="InterPro" id="IPR036890">
    <property type="entry name" value="HATPase_C_sf"/>
</dbReference>
<dbReference type="GO" id="GO:0006298">
    <property type="term" value="P:mismatch repair"/>
    <property type="evidence" value="ECO:0007669"/>
    <property type="project" value="InterPro"/>
</dbReference>
<dbReference type="InterPro" id="IPR037198">
    <property type="entry name" value="MutL_C_sf"/>
</dbReference>
<gene>
    <name evidence="6" type="primary">KAFR0J00770</name>
    <name evidence="6" type="ORF">KAFR_0J00770</name>
</gene>
<dbReference type="PANTHER" id="PTHR10073:SF52">
    <property type="entry name" value="MISMATCH REPAIR ENDONUCLEASE PMS2"/>
    <property type="match status" value="1"/>
</dbReference>
<dbReference type="PANTHER" id="PTHR10073">
    <property type="entry name" value="DNA MISMATCH REPAIR PROTEIN MLH, PMS, MUTL"/>
    <property type="match status" value="1"/>
</dbReference>
<dbReference type="Pfam" id="PF01119">
    <property type="entry name" value="DNA_mis_repair"/>
    <property type="match status" value="1"/>
</dbReference>
<evidence type="ECO:0000256" key="1">
    <source>
        <dbReference type="ARBA" id="ARBA00006082"/>
    </source>
</evidence>
<dbReference type="InterPro" id="IPR014790">
    <property type="entry name" value="MutL_C"/>
</dbReference>
<dbReference type="NCBIfam" id="TIGR00585">
    <property type="entry name" value="mutl"/>
    <property type="match status" value="1"/>
</dbReference>
<dbReference type="AlphaFoldDB" id="H2B0J5"/>
<feature type="domain" description="MutL C-terminal dimerisation" evidence="4">
    <location>
        <begin position="609"/>
        <end position="763"/>
    </location>
</feature>
<dbReference type="KEGG" id="kaf:KAFR_0J00770"/>
<dbReference type="EMBL" id="HE650830">
    <property type="protein sequence ID" value="CCF60145.1"/>
    <property type="molecule type" value="Genomic_DNA"/>
</dbReference>
<dbReference type="InterPro" id="IPR020568">
    <property type="entry name" value="Ribosomal_Su5_D2-typ_SF"/>
</dbReference>